<feature type="region of interest" description="Disordered" evidence="8">
    <location>
        <begin position="1"/>
        <end position="25"/>
    </location>
</feature>
<dbReference type="Gene3D" id="2.30.110.10">
    <property type="entry name" value="Electron Transport, Fmn-binding Protein, Chain A"/>
    <property type="match status" value="1"/>
</dbReference>
<evidence type="ECO:0000313" key="9">
    <source>
        <dbReference type="EMBL" id="CAG9862458.1"/>
    </source>
</evidence>
<dbReference type="GO" id="GO:0004733">
    <property type="term" value="F:pyridoxamine phosphate oxidase activity"/>
    <property type="evidence" value="ECO:0007669"/>
    <property type="project" value="UniProtKB-EC"/>
</dbReference>
<evidence type="ECO:0000256" key="5">
    <source>
        <dbReference type="ARBA" id="ARBA00022630"/>
    </source>
</evidence>
<dbReference type="InterPro" id="IPR000659">
    <property type="entry name" value="Pyridox_Oxase"/>
</dbReference>
<comment type="pathway">
    <text evidence="3">Cofactor metabolism; pyridoxal 5'-phosphate salvage; pyridoxal 5'-phosphate from pyridoxine 5'-phosphate: step 1/1.</text>
</comment>
<protein>
    <recommendedName>
        <fullName evidence="4">pyridoxal 5'-phosphate synthase</fullName>
        <ecNumber evidence="4">1.4.3.5</ecNumber>
    </recommendedName>
</protein>
<evidence type="ECO:0000256" key="1">
    <source>
        <dbReference type="ARBA" id="ARBA00001917"/>
    </source>
</evidence>
<evidence type="ECO:0000313" key="10">
    <source>
        <dbReference type="Proteomes" id="UP001153712"/>
    </source>
</evidence>
<reference evidence="9" key="1">
    <citation type="submission" date="2022-01" db="EMBL/GenBank/DDBJ databases">
        <authorList>
            <person name="King R."/>
        </authorList>
    </citation>
    <scope>NUCLEOTIDE SEQUENCE</scope>
</reference>
<keyword evidence="10" id="KW-1185">Reference proteome</keyword>
<dbReference type="InterPro" id="IPR012349">
    <property type="entry name" value="Split_barrel_FMN-bd"/>
</dbReference>
<evidence type="ECO:0000256" key="4">
    <source>
        <dbReference type="ARBA" id="ARBA00012801"/>
    </source>
</evidence>
<dbReference type="AlphaFoldDB" id="A0A9N9TSD3"/>
<keyword evidence="7" id="KW-0560">Oxidoreductase</keyword>
<gene>
    <name evidence="9" type="ORF">PHYEVI_LOCUS8772</name>
</gene>
<comment type="cofactor">
    <cofactor evidence="1">
        <name>FMN</name>
        <dbReference type="ChEBI" id="CHEBI:58210"/>
    </cofactor>
</comment>
<dbReference type="EMBL" id="OU900098">
    <property type="protein sequence ID" value="CAG9862458.1"/>
    <property type="molecule type" value="Genomic_DNA"/>
</dbReference>
<dbReference type="Proteomes" id="UP001153712">
    <property type="component" value="Chromosome 5"/>
</dbReference>
<dbReference type="GO" id="GO:0010181">
    <property type="term" value="F:FMN binding"/>
    <property type="evidence" value="ECO:0007669"/>
    <property type="project" value="InterPro"/>
</dbReference>
<sequence length="239" mass="28258">MPNPRIPCDCDENKDTDEWGDPPEETSRLARVDLRPHHTTPYILYKEWIKAAEDAGLTRCQTQVFSLATVSRCGDIGNRMMPLREFRNNMYIITISSYSTTFQHFKETRKCTMLFYLAYFKYRTFFLRQIRIDCKVKRLCSGITELYHDKEKLAGKVRYEICKSGQLVDWEALKKQNDRTVIKYRCGKTELKMPDHYVGYALIPHKYEFLHTEAGDYIPDRVTFEKNCDCGWAIRRIMA</sequence>
<dbReference type="SUPFAM" id="SSF50475">
    <property type="entry name" value="FMN-binding split barrel"/>
    <property type="match status" value="1"/>
</dbReference>
<dbReference type="GO" id="GO:0008615">
    <property type="term" value="P:pyridoxine biosynthetic process"/>
    <property type="evidence" value="ECO:0007669"/>
    <property type="project" value="InterPro"/>
</dbReference>
<proteinExistence type="predicted"/>
<evidence type="ECO:0000256" key="2">
    <source>
        <dbReference type="ARBA" id="ARBA00004738"/>
    </source>
</evidence>
<dbReference type="PANTHER" id="PTHR10851:SF4">
    <property type="entry name" value="PYRIDOXAL 5'-PHOSPHATE SYNTHASE"/>
    <property type="match status" value="1"/>
</dbReference>
<dbReference type="OrthoDB" id="303614at2759"/>
<dbReference type="PANTHER" id="PTHR10851">
    <property type="entry name" value="PYRIDOXINE-5-PHOSPHATE OXIDASE"/>
    <property type="match status" value="1"/>
</dbReference>
<keyword evidence="6" id="KW-0288">FMN</keyword>
<name>A0A9N9TSD3_PHYSR</name>
<comment type="pathway">
    <text evidence="2">Cofactor metabolism; pyridoxal 5'-phosphate salvage; pyridoxal 5'-phosphate from pyridoxamine 5'-phosphate: step 1/1.</text>
</comment>
<evidence type="ECO:0000256" key="3">
    <source>
        <dbReference type="ARBA" id="ARBA00005037"/>
    </source>
</evidence>
<keyword evidence="5" id="KW-0285">Flavoprotein</keyword>
<organism evidence="9 10">
    <name type="scientific">Phyllotreta striolata</name>
    <name type="common">Striped flea beetle</name>
    <name type="synonym">Crioceris striolata</name>
    <dbReference type="NCBI Taxonomy" id="444603"/>
    <lineage>
        <taxon>Eukaryota</taxon>
        <taxon>Metazoa</taxon>
        <taxon>Ecdysozoa</taxon>
        <taxon>Arthropoda</taxon>
        <taxon>Hexapoda</taxon>
        <taxon>Insecta</taxon>
        <taxon>Pterygota</taxon>
        <taxon>Neoptera</taxon>
        <taxon>Endopterygota</taxon>
        <taxon>Coleoptera</taxon>
        <taxon>Polyphaga</taxon>
        <taxon>Cucujiformia</taxon>
        <taxon>Chrysomeloidea</taxon>
        <taxon>Chrysomelidae</taxon>
        <taxon>Galerucinae</taxon>
        <taxon>Alticini</taxon>
        <taxon>Phyllotreta</taxon>
    </lineage>
</organism>
<dbReference type="EC" id="1.4.3.5" evidence="4"/>
<accession>A0A9N9TSD3</accession>
<evidence type="ECO:0000256" key="8">
    <source>
        <dbReference type="SAM" id="MobiDB-lite"/>
    </source>
</evidence>
<evidence type="ECO:0000256" key="6">
    <source>
        <dbReference type="ARBA" id="ARBA00022643"/>
    </source>
</evidence>
<evidence type="ECO:0000256" key="7">
    <source>
        <dbReference type="ARBA" id="ARBA00023002"/>
    </source>
</evidence>